<dbReference type="SUPFAM" id="SSF51735">
    <property type="entry name" value="NAD(P)-binding Rossmann-fold domains"/>
    <property type="match status" value="1"/>
</dbReference>
<evidence type="ECO:0000259" key="5">
    <source>
        <dbReference type="Pfam" id="PF10615"/>
    </source>
</evidence>
<dbReference type="Gene3D" id="3.20.180.10">
    <property type="entry name" value="PNP-oxidase-like"/>
    <property type="match status" value="1"/>
</dbReference>
<feature type="transmembrane region" description="Helical" evidence="4">
    <location>
        <begin position="136"/>
        <end position="154"/>
    </location>
</feature>
<dbReference type="InterPro" id="IPR037119">
    <property type="entry name" value="Haem_oxidase_HugZ-like_sf"/>
</dbReference>
<evidence type="ECO:0000256" key="2">
    <source>
        <dbReference type="ARBA" id="ARBA00022857"/>
    </source>
</evidence>
<dbReference type="PANTHER" id="PTHR24322">
    <property type="entry name" value="PKSB"/>
    <property type="match status" value="1"/>
</dbReference>
<dbReference type="EMBL" id="CP119877">
    <property type="protein sequence ID" value="WFD33550.1"/>
    <property type="molecule type" value="Genomic_DNA"/>
</dbReference>
<keyword evidence="4" id="KW-0812">Transmembrane</keyword>
<dbReference type="InterPro" id="IPR036291">
    <property type="entry name" value="NAD(P)-bd_dom_sf"/>
</dbReference>
<dbReference type="GO" id="GO:0016616">
    <property type="term" value="F:oxidoreductase activity, acting on the CH-OH group of donors, NAD or NADP as acceptor"/>
    <property type="evidence" value="ECO:0007669"/>
    <property type="project" value="TreeGrafter"/>
</dbReference>
<feature type="transmembrane region" description="Helical" evidence="4">
    <location>
        <begin position="193"/>
        <end position="214"/>
    </location>
</feature>
<gene>
    <name evidence="6" type="ORF">MCUN1_000363</name>
</gene>
<dbReference type="PANTHER" id="PTHR24322:SF736">
    <property type="entry name" value="RETINOL DEHYDROGENASE 10"/>
    <property type="match status" value="1"/>
</dbReference>
<keyword evidence="4" id="KW-0472">Membrane</keyword>
<evidence type="ECO:0000313" key="6">
    <source>
        <dbReference type="EMBL" id="WFD33550.1"/>
    </source>
</evidence>
<feature type="domain" description="DUF2470" evidence="5">
    <location>
        <begin position="25"/>
        <end position="100"/>
    </location>
</feature>
<keyword evidence="3" id="KW-0560">Oxidoreductase</keyword>
<proteinExistence type="inferred from homology"/>
<comment type="similarity">
    <text evidence="1">Belongs to the short-chain dehydrogenases/reductases (SDR) family.</text>
</comment>
<protein>
    <recommendedName>
        <fullName evidence="5">DUF2470 domain-containing protein</fullName>
    </recommendedName>
</protein>
<dbReference type="InterPro" id="IPR002347">
    <property type="entry name" value="SDR_fam"/>
</dbReference>
<reference evidence="6" key="1">
    <citation type="submission" date="2023-03" db="EMBL/GenBank/DDBJ databases">
        <title>Mating type loci evolution in Malassezia.</title>
        <authorList>
            <person name="Coelho M.A."/>
        </authorList>
    </citation>
    <scope>NUCLEOTIDE SEQUENCE</scope>
    <source>
        <strain evidence="6">CBS 11721</strain>
    </source>
</reference>
<dbReference type="Gene3D" id="3.40.50.720">
    <property type="entry name" value="NAD(P)-binding Rossmann-like Domain"/>
    <property type="match status" value="1"/>
</dbReference>
<dbReference type="PROSITE" id="PS00061">
    <property type="entry name" value="ADH_SHORT"/>
    <property type="match status" value="1"/>
</dbReference>
<dbReference type="PRINTS" id="PR00081">
    <property type="entry name" value="GDHRDH"/>
</dbReference>
<dbReference type="InterPro" id="IPR019595">
    <property type="entry name" value="DUF2470"/>
</dbReference>
<sequence>MSAAPTHGKVFPNMEDGVEPHANLICSHMNSDHADAVAHLAMFHGRLNALPVWSSMDAISRTSVTVSYKLSSGDAAQSVVFALDPPIESVMDSRRRLADMSKSAEEANAALLHQNHPSVDSEVLIMGAYAFATNPVVFVAAVLSIIAIFFPTVAQQICSFVAWLGGDGVTGYASRMVARLLGFFMGRVVERKVFVLSVITPAMIIQAFALTAWLSRRWRNAPSVSETGPIGWIFGVLTSSGLPALDELGWRAQIVVITGGAQGLGAEVALQLAQKGAKVVSLDVSKMTVSHENISSYVCDVSKFANVAAVAKSVIKHHGPPTVLINNCGIRNGGTVLDVSADAMEKLVDTNLMSHFWTIKAFLPVMVERGRGHIVTVSSVFGYTGVANLADYVASKHALVGLHQSLRFELDSIHKTPFVRTTLVAPGHMSDTRMFADVHYNSAARFFSPSTTKNAVAARIVKAIGLQESTVIEAPAFVAWTPVLNMLPSFARDLVQQILGANHSLPISQ</sequence>
<dbReference type="AlphaFoldDB" id="A0AAF0ENV5"/>
<dbReference type="Pfam" id="PF10615">
    <property type="entry name" value="DUF2470"/>
    <property type="match status" value="1"/>
</dbReference>
<dbReference type="Pfam" id="PF00106">
    <property type="entry name" value="adh_short"/>
    <property type="match status" value="1"/>
</dbReference>
<evidence type="ECO:0000256" key="3">
    <source>
        <dbReference type="ARBA" id="ARBA00023002"/>
    </source>
</evidence>
<dbReference type="Proteomes" id="UP001219933">
    <property type="component" value="Chromosome 1"/>
</dbReference>
<keyword evidence="7" id="KW-1185">Reference proteome</keyword>
<name>A0AAF0ENV5_9BASI</name>
<dbReference type="InterPro" id="IPR020904">
    <property type="entry name" value="Sc_DH/Rdtase_CS"/>
</dbReference>
<evidence type="ECO:0000313" key="7">
    <source>
        <dbReference type="Proteomes" id="UP001219933"/>
    </source>
</evidence>
<keyword evidence="4" id="KW-1133">Transmembrane helix</keyword>
<organism evidence="6 7">
    <name type="scientific">Malassezia cuniculi</name>
    <dbReference type="NCBI Taxonomy" id="948313"/>
    <lineage>
        <taxon>Eukaryota</taxon>
        <taxon>Fungi</taxon>
        <taxon>Dikarya</taxon>
        <taxon>Basidiomycota</taxon>
        <taxon>Ustilaginomycotina</taxon>
        <taxon>Malasseziomycetes</taxon>
        <taxon>Malasseziales</taxon>
        <taxon>Malasseziaceae</taxon>
        <taxon>Malassezia</taxon>
    </lineage>
</organism>
<evidence type="ECO:0000256" key="4">
    <source>
        <dbReference type="SAM" id="Phobius"/>
    </source>
</evidence>
<keyword evidence="2" id="KW-0521">NADP</keyword>
<accession>A0AAF0ENV5</accession>
<dbReference type="PRINTS" id="PR00080">
    <property type="entry name" value="SDRFAMILY"/>
</dbReference>
<evidence type="ECO:0000256" key="1">
    <source>
        <dbReference type="ARBA" id="ARBA00006484"/>
    </source>
</evidence>